<evidence type="ECO:0000256" key="1">
    <source>
        <dbReference type="ARBA" id="ARBA00000024"/>
    </source>
</evidence>
<evidence type="ECO:0000256" key="4">
    <source>
        <dbReference type="ARBA" id="ARBA00005169"/>
    </source>
</evidence>
<dbReference type="InterPro" id="IPR008179">
    <property type="entry name" value="HisE"/>
</dbReference>
<evidence type="ECO:0000256" key="10">
    <source>
        <dbReference type="ARBA" id="ARBA00022741"/>
    </source>
</evidence>
<dbReference type="HAMAP" id="MF_01020">
    <property type="entry name" value="HisE"/>
    <property type="match status" value="1"/>
</dbReference>
<keyword evidence="10 15" id="KW-0547">Nucleotide-binding</keyword>
<dbReference type="GO" id="GO:0004636">
    <property type="term" value="F:phosphoribosyl-ATP diphosphatase activity"/>
    <property type="evidence" value="ECO:0007669"/>
    <property type="project" value="UniProtKB-UniRule"/>
</dbReference>
<dbReference type="PANTHER" id="PTHR42945">
    <property type="entry name" value="HISTIDINE BIOSYNTHESIS BIFUNCTIONAL PROTEIN"/>
    <property type="match status" value="1"/>
</dbReference>
<evidence type="ECO:0000256" key="12">
    <source>
        <dbReference type="ARBA" id="ARBA00022840"/>
    </source>
</evidence>
<dbReference type="AlphaFoldDB" id="A0A2V4V0F4"/>
<keyword evidence="9 15" id="KW-0028">Amino-acid biosynthesis</keyword>
<organism evidence="17 18">
    <name type="scientific">Psychrobacter fozii</name>
    <dbReference type="NCBI Taxonomy" id="198480"/>
    <lineage>
        <taxon>Bacteria</taxon>
        <taxon>Pseudomonadati</taxon>
        <taxon>Pseudomonadota</taxon>
        <taxon>Gammaproteobacteria</taxon>
        <taxon>Moraxellales</taxon>
        <taxon>Moraxellaceae</taxon>
        <taxon>Psychrobacter</taxon>
    </lineage>
</organism>
<evidence type="ECO:0000313" key="18">
    <source>
        <dbReference type="Proteomes" id="UP000247746"/>
    </source>
</evidence>
<dbReference type="InterPro" id="IPR038019">
    <property type="entry name" value="PRib_AMP_CycHydrolase_sf"/>
</dbReference>
<dbReference type="SUPFAM" id="SSF101386">
    <property type="entry name" value="all-alpha NTP pyrophosphatases"/>
    <property type="match status" value="1"/>
</dbReference>
<dbReference type="Pfam" id="PF01503">
    <property type="entry name" value="PRA-PH"/>
    <property type="match status" value="1"/>
</dbReference>
<evidence type="ECO:0000256" key="2">
    <source>
        <dbReference type="ARBA" id="ARBA00001460"/>
    </source>
</evidence>
<keyword evidence="11 15" id="KW-0378">Hydrolase</keyword>
<accession>A0A2V4V0F4</accession>
<dbReference type="InterPro" id="IPR023019">
    <property type="entry name" value="His_synth_HisIE"/>
</dbReference>
<dbReference type="NCBIfam" id="NF000768">
    <property type="entry name" value="PRK00051.1"/>
    <property type="match status" value="1"/>
</dbReference>
<evidence type="ECO:0000256" key="13">
    <source>
        <dbReference type="ARBA" id="ARBA00023102"/>
    </source>
</evidence>
<evidence type="ECO:0000256" key="7">
    <source>
        <dbReference type="ARBA" id="ARBA00008299"/>
    </source>
</evidence>
<reference evidence="17 18" key="1">
    <citation type="submission" date="2018-06" db="EMBL/GenBank/DDBJ databases">
        <title>Genomic Encyclopedia of Type Strains, Phase III (KMG-III): the genomes of soil and plant-associated and newly described type strains.</title>
        <authorList>
            <person name="Whitman W."/>
        </authorList>
    </citation>
    <scope>NUCLEOTIDE SEQUENCE [LARGE SCALE GENOMIC DNA]</scope>
    <source>
        <strain evidence="17 18">CECT 5889</strain>
    </source>
</reference>
<dbReference type="NCBIfam" id="NF002747">
    <property type="entry name" value="PRK02759.1"/>
    <property type="match status" value="1"/>
</dbReference>
<dbReference type="InterPro" id="IPR002496">
    <property type="entry name" value="PRib_AMP_CycHydrolase_dom"/>
</dbReference>
<keyword evidence="18" id="KW-1185">Reference proteome</keyword>
<evidence type="ECO:0000256" key="8">
    <source>
        <dbReference type="ARBA" id="ARBA00022490"/>
    </source>
</evidence>
<dbReference type="Gene3D" id="3.10.20.810">
    <property type="entry name" value="Phosphoribosyl-AMP cyclohydrolase"/>
    <property type="match status" value="1"/>
</dbReference>
<feature type="domain" description="Phosphoribosyl-AMP cyclohydrolase" evidence="16">
    <location>
        <begin position="32"/>
        <end position="106"/>
    </location>
</feature>
<dbReference type="NCBIfam" id="TIGR03188">
    <property type="entry name" value="histidine_hisI"/>
    <property type="match status" value="1"/>
</dbReference>
<evidence type="ECO:0000256" key="6">
    <source>
        <dbReference type="ARBA" id="ARBA00007731"/>
    </source>
</evidence>
<name>A0A2V4V0F4_9GAMM</name>
<comment type="similarity">
    <text evidence="6 15">In the C-terminal section; belongs to the PRA-PH family.</text>
</comment>
<evidence type="ECO:0000256" key="5">
    <source>
        <dbReference type="ARBA" id="ARBA00005204"/>
    </source>
</evidence>
<dbReference type="RefSeq" id="WP_110923577.1">
    <property type="nucleotide sequence ID" value="NZ_QJSU01000007.1"/>
</dbReference>
<dbReference type="CDD" id="cd11534">
    <property type="entry name" value="NTP-PPase_HisIE_like"/>
    <property type="match status" value="1"/>
</dbReference>
<evidence type="ECO:0000256" key="15">
    <source>
        <dbReference type="HAMAP-Rule" id="MF_01019"/>
    </source>
</evidence>
<dbReference type="Pfam" id="PF01502">
    <property type="entry name" value="PRA-CH"/>
    <property type="match status" value="1"/>
</dbReference>
<keyword evidence="8 15" id="KW-0963">Cytoplasm</keyword>
<dbReference type="OrthoDB" id="9795769at2"/>
<feature type="region of interest" description="Phosphoribosyl-AMP cyclohydrolase" evidence="15">
    <location>
        <begin position="1"/>
        <end position="164"/>
    </location>
</feature>
<protein>
    <recommendedName>
        <fullName evidence="15">Histidine biosynthesis bifunctional protein HisIE</fullName>
    </recommendedName>
    <domain>
        <recommendedName>
            <fullName evidence="15">Phosphoribosyl-AMP cyclohydrolase</fullName>
            <shortName evidence="15">PRA-CH</shortName>
            <ecNumber evidence="15">3.5.4.19</ecNumber>
        </recommendedName>
    </domain>
    <domain>
        <recommendedName>
            <fullName evidence="15">Phosphoribosyl-ATP pyrophosphatase</fullName>
            <shortName evidence="15">PRA-PH</shortName>
            <ecNumber evidence="15">3.6.1.31</ecNumber>
        </recommendedName>
    </domain>
</protein>
<dbReference type="InterPro" id="IPR026660">
    <property type="entry name" value="PRA-CH"/>
</dbReference>
<evidence type="ECO:0000313" key="17">
    <source>
        <dbReference type="EMBL" id="PYE38420.1"/>
    </source>
</evidence>
<feature type="region of interest" description="Phosphoribosyl-ATP pyrophosphohydrolase" evidence="15">
    <location>
        <begin position="165"/>
        <end position="277"/>
    </location>
</feature>
<dbReference type="GO" id="GO:0004635">
    <property type="term" value="F:phosphoribosyl-AMP cyclohydrolase activity"/>
    <property type="evidence" value="ECO:0007669"/>
    <property type="project" value="UniProtKB-UniRule"/>
</dbReference>
<evidence type="ECO:0000259" key="16">
    <source>
        <dbReference type="Pfam" id="PF01502"/>
    </source>
</evidence>
<dbReference type="NCBIfam" id="NF001611">
    <property type="entry name" value="PRK00400.1-3"/>
    <property type="match status" value="1"/>
</dbReference>
<comment type="subcellular location">
    <subcellularLocation>
        <location evidence="3 15">Cytoplasm</location>
    </subcellularLocation>
</comment>
<dbReference type="UniPathway" id="UPA00031">
    <property type="reaction ID" value="UER00007"/>
</dbReference>
<comment type="pathway">
    <text evidence="4 15">Amino-acid biosynthesis; L-histidine biosynthesis; L-histidine from 5-phospho-alpha-D-ribose 1-diphosphate: step 3/9.</text>
</comment>
<dbReference type="HAMAP" id="MF_01021">
    <property type="entry name" value="HisI"/>
    <property type="match status" value="1"/>
</dbReference>
<keyword evidence="13 15" id="KW-0368">Histidine biosynthesis</keyword>
<evidence type="ECO:0000256" key="14">
    <source>
        <dbReference type="ARBA" id="ARBA00023268"/>
    </source>
</evidence>
<dbReference type="EC" id="3.5.4.19" evidence="15"/>
<evidence type="ECO:0000256" key="3">
    <source>
        <dbReference type="ARBA" id="ARBA00004496"/>
    </source>
</evidence>
<dbReference type="GO" id="GO:0000105">
    <property type="term" value="P:L-histidine biosynthetic process"/>
    <property type="evidence" value="ECO:0007669"/>
    <property type="project" value="UniProtKB-UniRule"/>
</dbReference>
<proteinExistence type="inferred from homology"/>
<dbReference type="FunFam" id="3.10.20.810:FF:000001">
    <property type="entry name" value="Histidine biosynthesis bifunctional protein HisIE"/>
    <property type="match status" value="1"/>
</dbReference>
<dbReference type="InterPro" id="IPR021130">
    <property type="entry name" value="PRib-ATP_PPHydrolase-like"/>
</dbReference>
<dbReference type="Proteomes" id="UP000247746">
    <property type="component" value="Unassembled WGS sequence"/>
</dbReference>
<dbReference type="EC" id="3.6.1.31" evidence="15"/>
<dbReference type="EMBL" id="QJSU01000007">
    <property type="protein sequence ID" value="PYE38420.1"/>
    <property type="molecule type" value="Genomic_DNA"/>
</dbReference>
<dbReference type="SUPFAM" id="SSF141734">
    <property type="entry name" value="HisI-like"/>
    <property type="match status" value="1"/>
</dbReference>
<dbReference type="Gene3D" id="1.10.287.1080">
    <property type="entry name" value="MazG-like"/>
    <property type="match status" value="1"/>
</dbReference>
<keyword evidence="14 15" id="KW-0511">Multifunctional enzyme</keyword>
<comment type="pathway">
    <text evidence="5 15">Amino-acid biosynthesis; L-histidine biosynthesis; L-histidine from 5-phospho-alpha-D-ribose 1-diphosphate: step 2/9.</text>
</comment>
<comment type="catalytic activity">
    <reaction evidence="2 15">
        <text>1-(5-phospho-beta-D-ribosyl)-ATP + H2O = 1-(5-phospho-beta-D-ribosyl)-5'-AMP + diphosphate + H(+)</text>
        <dbReference type="Rhea" id="RHEA:22828"/>
        <dbReference type="ChEBI" id="CHEBI:15377"/>
        <dbReference type="ChEBI" id="CHEBI:15378"/>
        <dbReference type="ChEBI" id="CHEBI:33019"/>
        <dbReference type="ChEBI" id="CHEBI:59457"/>
        <dbReference type="ChEBI" id="CHEBI:73183"/>
        <dbReference type="EC" id="3.6.1.31"/>
    </reaction>
</comment>
<comment type="caution">
    <text evidence="17">The sequence shown here is derived from an EMBL/GenBank/DDBJ whole genome shotgun (WGS) entry which is preliminary data.</text>
</comment>
<comment type="catalytic activity">
    <reaction evidence="1 15">
        <text>1-(5-phospho-beta-D-ribosyl)-5'-AMP + H2O = 1-(5-phospho-beta-D-ribosyl)-5-[(5-phospho-beta-D-ribosylamino)methylideneamino]imidazole-4-carboxamide</text>
        <dbReference type="Rhea" id="RHEA:20049"/>
        <dbReference type="ChEBI" id="CHEBI:15377"/>
        <dbReference type="ChEBI" id="CHEBI:58435"/>
        <dbReference type="ChEBI" id="CHEBI:59457"/>
        <dbReference type="EC" id="3.5.4.19"/>
    </reaction>
</comment>
<keyword evidence="12 15" id="KW-0067">ATP-binding</keyword>
<sequence>MTLPAWLAAIKFNDDGLIPAIAQDHKSGRILMMAWMNAEALQLTAQTQTAVYFSRSRAKLWHKGESSGHTQTVHDIRLDCDADVIVLNVTQAGGIACHTGRESCFYQRLDLSGQTPEWETVDKVLKDPADIYHSDATSAPHQDNEADAVGTVANNESQTESASILQQLDNVLAERKQADADSSYVASLYAKGLNKILEKVGEESTESIIAAKDFASCDENIDKTQYDEARHELIYEVADVWFHTLVGLAWFDIESDAVLNELGRRFGLSGIEEKASR</sequence>
<dbReference type="GO" id="GO:0005737">
    <property type="term" value="C:cytoplasm"/>
    <property type="evidence" value="ECO:0007669"/>
    <property type="project" value="UniProtKB-SubCell"/>
</dbReference>
<evidence type="ECO:0000256" key="9">
    <source>
        <dbReference type="ARBA" id="ARBA00022605"/>
    </source>
</evidence>
<dbReference type="GO" id="GO:0005524">
    <property type="term" value="F:ATP binding"/>
    <property type="evidence" value="ECO:0007669"/>
    <property type="project" value="UniProtKB-KW"/>
</dbReference>
<gene>
    <name evidence="15" type="primary">hisI</name>
    <name evidence="15" type="synonym">hisIE</name>
    <name evidence="17" type="ORF">DFP82_10742</name>
</gene>
<dbReference type="HAMAP" id="MF_01019">
    <property type="entry name" value="HisIE"/>
    <property type="match status" value="1"/>
</dbReference>
<evidence type="ECO:0000256" key="11">
    <source>
        <dbReference type="ARBA" id="ARBA00022801"/>
    </source>
</evidence>
<comment type="similarity">
    <text evidence="7 15">In the N-terminal section; belongs to the PRA-CH family.</text>
</comment>
<dbReference type="PANTHER" id="PTHR42945:SF1">
    <property type="entry name" value="HISTIDINE BIOSYNTHESIS BIFUNCTIONAL PROTEIN HIS7"/>
    <property type="match status" value="1"/>
</dbReference>